<evidence type="ECO:0000313" key="2">
    <source>
        <dbReference type="EMBL" id="WMV09765.1"/>
    </source>
</evidence>
<evidence type="ECO:0000313" key="3">
    <source>
        <dbReference type="Proteomes" id="UP001234989"/>
    </source>
</evidence>
<feature type="signal peptide" evidence="1">
    <location>
        <begin position="1"/>
        <end position="31"/>
    </location>
</feature>
<protein>
    <submittedName>
        <fullName evidence="2">Uncharacterized protein</fullName>
    </submittedName>
</protein>
<dbReference type="PANTHER" id="PTHR46148:SF56">
    <property type="entry name" value="RETROTRANSPOSON PROTEIN"/>
    <property type="match status" value="1"/>
</dbReference>
<evidence type="ECO:0000256" key="1">
    <source>
        <dbReference type="SAM" id="SignalP"/>
    </source>
</evidence>
<reference evidence="2" key="1">
    <citation type="submission" date="2023-08" db="EMBL/GenBank/DDBJ databases">
        <title>A de novo genome assembly of Solanum verrucosum Schlechtendal, a Mexican diploid species geographically isolated from the other diploid A-genome species in potato relatives.</title>
        <authorList>
            <person name="Hosaka K."/>
        </authorList>
    </citation>
    <scope>NUCLEOTIDE SEQUENCE</scope>
    <source>
        <tissue evidence="2">Young leaves</tissue>
    </source>
</reference>
<keyword evidence="3" id="KW-1185">Reference proteome</keyword>
<proteinExistence type="predicted"/>
<accession>A0AAF0PV24</accession>
<name>A0AAF0PV24_SOLVR</name>
<dbReference type="AlphaFoldDB" id="A0AAF0PV24"/>
<sequence length="114" mass="13440">MSLRLGVESTLMTFYPFFLFLWHASIVPLESVVVKDNLTYEEEPVEILDRQVRRLRDKEVASMKVLWTSQSDYGLAYLLVGYIWCHHDLRDQIMTVEVVEVPSFDNTFDIDSYE</sequence>
<dbReference type="Proteomes" id="UP001234989">
    <property type="component" value="Chromosome 1"/>
</dbReference>
<gene>
    <name evidence="2" type="ORF">MTR67_003150</name>
</gene>
<dbReference type="PANTHER" id="PTHR46148">
    <property type="entry name" value="CHROMO DOMAIN-CONTAINING PROTEIN"/>
    <property type="match status" value="1"/>
</dbReference>
<feature type="chain" id="PRO_5042150190" evidence="1">
    <location>
        <begin position="32"/>
        <end position="114"/>
    </location>
</feature>
<dbReference type="EMBL" id="CP133612">
    <property type="protein sequence ID" value="WMV09765.1"/>
    <property type="molecule type" value="Genomic_DNA"/>
</dbReference>
<organism evidence="2 3">
    <name type="scientific">Solanum verrucosum</name>
    <dbReference type="NCBI Taxonomy" id="315347"/>
    <lineage>
        <taxon>Eukaryota</taxon>
        <taxon>Viridiplantae</taxon>
        <taxon>Streptophyta</taxon>
        <taxon>Embryophyta</taxon>
        <taxon>Tracheophyta</taxon>
        <taxon>Spermatophyta</taxon>
        <taxon>Magnoliopsida</taxon>
        <taxon>eudicotyledons</taxon>
        <taxon>Gunneridae</taxon>
        <taxon>Pentapetalae</taxon>
        <taxon>asterids</taxon>
        <taxon>lamiids</taxon>
        <taxon>Solanales</taxon>
        <taxon>Solanaceae</taxon>
        <taxon>Solanoideae</taxon>
        <taxon>Solaneae</taxon>
        <taxon>Solanum</taxon>
    </lineage>
</organism>
<keyword evidence="1" id="KW-0732">Signal</keyword>